<keyword evidence="2" id="KW-1185">Reference proteome</keyword>
<organism evidence="1 2">
    <name type="scientific">Blastococcus brunescens</name>
    <dbReference type="NCBI Taxonomy" id="1564165"/>
    <lineage>
        <taxon>Bacteria</taxon>
        <taxon>Bacillati</taxon>
        <taxon>Actinomycetota</taxon>
        <taxon>Actinomycetes</taxon>
        <taxon>Geodermatophilales</taxon>
        <taxon>Geodermatophilaceae</taxon>
        <taxon>Blastococcus</taxon>
    </lineage>
</organism>
<protein>
    <recommendedName>
        <fullName evidence="3">HEAT repeat domain-containing protein</fullName>
    </recommendedName>
</protein>
<evidence type="ECO:0000313" key="1">
    <source>
        <dbReference type="EMBL" id="WRL65556.1"/>
    </source>
</evidence>
<proteinExistence type="predicted"/>
<sequence>MNRLHEEDEPGGEFIPASVAQLLASSLPPNRAEGGRWLAERAGHPEADDLLLRLLLLDDNTFVPHEVAEVLLERRDLSGSRLVARAVAEADHRDLTYHWILDAVENVWMQTAEDLRIAQDLCCELADDVDPRVATGARELRDFTETGKRR</sequence>
<dbReference type="RefSeq" id="WP_324276875.1">
    <property type="nucleotide sequence ID" value="NZ_CP141261.1"/>
</dbReference>
<gene>
    <name evidence="1" type="ORF">U6N30_08185</name>
</gene>
<evidence type="ECO:0008006" key="3">
    <source>
        <dbReference type="Google" id="ProtNLM"/>
    </source>
</evidence>
<name>A0ABZ1B614_9ACTN</name>
<dbReference type="EMBL" id="CP141261">
    <property type="protein sequence ID" value="WRL65556.1"/>
    <property type="molecule type" value="Genomic_DNA"/>
</dbReference>
<reference evidence="1 2" key="1">
    <citation type="submission" date="2023-12" db="EMBL/GenBank/DDBJ databases">
        <title>Blastococcus brunescens sp. nov., an actonobacterium isolated from sandstone collected in sahara desert.</title>
        <authorList>
            <person name="Gtari M."/>
            <person name="Ghodhbane F."/>
        </authorList>
    </citation>
    <scope>NUCLEOTIDE SEQUENCE [LARGE SCALE GENOMIC DNA]</scope>
    <source>
        <strain evidence="1 2">BMG 8361</strain>
    </source>
</reference>
<accession>A0ABZ1B614</accession>
<evidence type="ECO:0000313" key="2">
    <source>
        <dbReference type="Proteomes" id="UP001324287"/>
    </source>
</evidence>
<dbReference type="Proteomes" id="UP001324287">
    <property type="component" value="Chromosome"/>
</dbReference>